<comment type="caution">
    <text evidence="1">The sequence shown here is derived from an EMBL/GenBank/DDBJ whole genome shotgun (WGS) entry which is preliminary data.</text>
</comment>
<dbReference type="AlphaFoldDB" id="A0AAN9QVU6"/>
<gene>
    <name evidence="1" type="ORF">VNO77_15396</name>
</gene>
<reference evidence="1 2" key="1">
    <citation type="submission" date="2024-01" db="EMBL/GenBank/DDBJ databases">
        <title>The genomes of 5 underutilized Papilionoideae crops provide insights into root nodulation and disease resistanc.</title>
        <authorList>
            <person name="Jiang F."/>
        </authorList>
    </citation>
    <scope>NUCLEOTIDE SEQUENCE [LARGE SCALE GENOMIC DNA]</scope>
    <source>
        <strain evidence="1">LVBAO_FW01</strain>
        <tissue evidence="1">Leaves</tissue>
    </source>
</reference>
<dbReference type="EMBL" id="JAYMYQ010000003">
    <property type="protein sequence ID" value="KAK7345033.1"/>
    <property type="molecule type" value="Genomic_DNA"/>
</dbReference>
<sequence length="77" mass="8799">MSLEHSVLDVLELFIKNESAFFILLSFPWRPSHHLFNPPNVDSLGARHRMNFSTLMHVVPAEAYIGGLITMRHILEG</sequence>
<organism evidence="1 2">
    <name type="scientific">Canavalia gladiata</name>
    <name type="common">Sword bean</name>
    <name type="synonym">Dolichos gladiatus</name>
    <dbReference type="NCBI Taxonomy" id="3824"/>
    <lineage>
        <taxon>Eukaryota</taxon>
        <taxon>Viridiplantae</taxon>
        <taxon>Streptophyta</taxon>
        <taxon>Embryophyta</taxon>
        <taxon>Tracheophyta</taxon>
        <taxon>Spermatophyta</taxon>
        <taxon>Magnoliopsida</taxon>
        <taxon>eudicotyledons</taxon>
        <taxon>Gunneridae</taxon>
        <taxon>Pentapetalae</taxon>
        <taxon>rosids</taxon>
        <taxon>fabids</taxon>
        <taxon>Fabales</taxon>
        <taxon>Fabaceae</taxon>
        <taxon>Papilionoideae</taxon>
        <taxon>50 kb inversion clade</taxon>
        <taxon>NPAAA clade</taxon>
        <taxon>indigoferoid/millettioid clade</taxon>
        <taxon>Phaseoleae</taxon>
        <taxon>Canavalia</taxon>
    </lineage>
</organism>
<dbReference type="Proteomes" id="UP001367508">
    <property type="component" value="Unassembled WGS sequence"/>
</dbReference>
<protein>
    <submittedName>
        <fullName evidence="1">Uncharacterized protein</fullName>
    </submittedName>
</protein>
<proteinExistence type="predicted"/>
<accession>A0AAN9QVU6</accession>
<evidence type="ECO:0000313" key="2">
    <source>
        <dbReference type="Proteomes" id="UP001367508"/>
    </source>
</evidence>
<evidence type="ECO:0000313" key="1">
    <source>
        <dbReference type="EMBL" id="KAK7345033.1"/>
    </source>
</evidence>
<keyword evidence="2" id="KW-1185">Reference proteome</keyword>
<name>A0AAN9QVU6_CANGL</name>